<name>A0A174ZI37_9FIRM</name>
<sequence length="424" mass="47424">MKLLSLALSLLRSKKRSFILMMICIIFSTLLFNFAITVSLDYLAEKAYITSNRYDKKILHGTLSSKAPITDEKIVSEFKKYGINCRVERYHETTLELFSVNSRITDNEINNMDDDTFYRFYKDINGTLLGYSTEYSEYLDIGLSGERPDKSKDYGGKIPVIASYTSRCNIGDTIKYKCGKGITELLVVGRYTDNYLSSVILYNHDTESLGTTFYTDADILYNSGLATAPENQEDYSGESVDKRYYQYVIILKNGNASLGEIAARIIDGLDANSDDSKGDLYMNIRYDVANLDLLYRDNMLLIQLMPVFIMIAVVGTLGVIANILLNAEKRTKSMAVFRLCGGKTRSVIILELVCDTAVTVISVLAATLILLAINHIFAIEIIDAQSGLFTAVYLIAISVIVSIAGSVTLVRSNMLETIRRYENV</sequence>
<keyword evidence="1" id="KW-1133">Transmembrane helix</keyword>
<dbReference type="GO" id="GO:0005886">
    <property type="term" value="C:plasma membrane"/>
    <property type="evidence" value="ECO:0007669"/>
    <property type="project" value="TreeGrafter"/>
</dbReference>
<feature type="transmembrane region" description="Helical" evidence="1">
    <location>
        <begin position="346"/>
        <end position="379"/>
    </location>
</feature>
<evidence type="ECO:0000313" key="2">
    <source>
        <dbReference type="EMBL" id="CUQ86985.1"/>
    </source>
</evidence>
<reference evidence="2 3" key="1">
    <citation type="submission" date="2015-09" db="EMBL/GenBank/DDBJ databases">
        <authorList>
            <consortium name="Pathogen Informatics"/>
        </authorList>
    </citation>
    <scope>NUCLEOTIDE SEQUENCE [LARGE SCALE GENOMIC DNA]</scope>
    <source>
        <strain evidence="2 3">2789STDY5834928</strain>
    </source>
</reference>
<gene>
    <name evidence="2" type="ORF">ERS852540_01409</name>
</gene>
<protein>
    <recommendedName>
        <fullName evidence="4">FtsX-like permease family</fullName>
    </recommendedName>
</protein>
<feature type="transmembrane region" description="Helical" evidence="1">
    <location>
        <begin position="300"/>
        <end position="325"/>
    </location>
</feature>
<feature type="transmembrane region" description="Helical" evidence="1">
    <location>
        <begin position="391"/>
        <end position="410"/>
    </location>
</feature>
<evidence type="ECO:0000256" key="1">
    <source>
        <dbReference type="SAM" id="Phobius"/>
    </source>
</evidence>
<keyword evidence="1" id="KW-0812">Transmembrane</keyword>
<proteinExistence type="predicted"/>
<evidence type="ECO:0008006" key="4">
    <source>
        <dbReference type="Google" id="ProtNLM"/>
    </source>
</evidence>
<dbReference type="GO" id="GO:0022857">
    <property type="term" value="F:transmembrane transporter activity"/>
    <property type="evidence" value="ECO:0007669"/>
    <property type="project" value="TreeGrafter"/>
</dbReference>
<dbReference type="AlphaFoldDB" id="A0A174ZI37"/>
<organism evidence="2 3">
    <name type="scientific">[Eubacterium] siraeum</name>
    <dbReference type="NCBI Taxonomy" id="39492"/>
    <lineage>
        <taxon>Bacteria</taxon>
        <taxon>Bacillati</taxon>
        <taxon>Bacillota</taxon>
        <taxon>Clostridia</taxon>
        <taxon>Eubacteriales</taxon>
        <taxon>Oscillospiraceae</taxon>
        <taxon>Oscillospiraceae incertae sedis</taxon>
    </lineage>
</organism>
<dbReference type="PANTHER" id="PTHR30572:SF4">
    <property type="entry name" value="ABC TRANSPORTER PERMEASE YTRF"/>
    <property type="match status" value="1"/>
</dbReference>
<dbReference type="STRING" id="39492.ERS852540_01409"/>
<keyword evidence="1" id="KW-0472">Membrane</keyword>
<dbReference type="InterPro" id="IPR050250">
    <property type="entry name" value="Macrolide_Exporter_MacB"/>
</dbReference>
<dbReference type="PANTHER" id="PTHR30572">
    <property type="entry name" value="MEMBRANE COMPONENT OF TRANSPORTER-RELATED"/>
    <property type="match status" value="1"/>
</dbReference>
<dbReference type="EMBL" id="CZBY01000010">
    <property type="protein sequence ID" value="CUQ86985.1"/>
    <property type="molecule type" value="Genomic_DNA"/>
</dbReference>
<accession>A0A174ZI37</accession>
<feature type="transmembrane region" description="Helical" evidence="1">
    <location>
        <begin position="20"/>
        <end position="44"/>
    </location>
</feature>
<evidence type="ECO:0000313" key="3">
    <source>
        <dbReference type="Proteomes" id="UP000095662"/>
    </source>
</evidence>
<dbReference type="Proteomes" id="UP000095662">
    <property type="component" value="Unassembled WGS sequence"/>
</dbReference>